<dbReference type="EMBL" id="LAPV01000238">
    <property type="protein sequence ID" value="KKC31011.1"/>
    <property type="molecule type" value="Genomic_DNA"/>
</dbReference>
<keyword evidence="2" id="KW-1185">Reference proteome</keyword>
<name>A0ABR5DSL2_9HYPH</name>
<organism evidence="1 2">
    <name type="scientific">Devosia psychrophila</name>
    <dbReference type="NCBI Taxonomy" id="728005"/>
    <lineage>
        <taxon>Bacteria</taxon>
        <taxon>Pseudomonadati</taxon>
        <taxon>Pseudomonadota</taxon>
        <taxon>Alphaproteobacteria</taxon>
        <taxon>Hyphomicrobiales</taxon>
        <taxon>Devosiaceae</taxon>
        <taxon>Devosia</taxon>
    </lineage>
</organism>
<sequence length="60" mass="6352">MADLANVVLAARGRIAAEIIGQDTIALPGQRIGHLGPGRLIEIILVRQDHHLIALAIPEA</sequence>
<accession>A0ABR5DSL2</accession>
<gene>
    <name evidence="1" type="ORF">WH91_22010</name>
</gene>
<comment type="caution">
    <text evidence="1">The sequence shown here is derived from an EMBL/GenBank/DDBJ whole genome shotgun (WGS) entry which is preliminary data.</text>
</comment>
<proteinExistence type="predicted"/>
<dbReference type="Proteomes" id="UP000033519">
    <property type="component" value="Unassembled WGS sequence"/>
</dbReference>
<reference evidence="1 2" key="1">
    <citation type="submission" date="2015-03" db="EMBL/GenBank/DDBJ databases">
        <authorList>
            <person name="Lepp D."/>
            <person name="Hassan Y.I."/>
            <person name="Li X.-Z."/>
            <person name="Zhou T."/>
        </authorList>
    </citation>
    <scope>NUCLEOTIDE SEQUENCE [LARGE SCALE GENOMIC DNA]</scope>
    <source>
        <strain evidence="1 2">Cr7-05</strain>
    </source>
</reference>
<evidence type="ECO:0000313" key="2">
    <source>
        <dbReference type="Proteomes" id="UP000033519"/>
    </source>
</evidence>
<evidence type="ECO:0000313" key="1">
    <source>
        <dbReference type="EMBL" id="KKC31011.1"/>
    </source>
</evidence>
<protein>
    <submittedName>
        <fullName evidence="1">Uncharacterized protein</fullName>
    </submittedName>
</protein>